<comment type="similarity">
    <text evidence="1">Belongs to the bacterial solute-binding protein ModA family.</text>
</comment>
<dbReference type="EMBL" id="FWXR01000019">
    <property type="protein sequence ID" value="SMD02540.1"/>
    <property type="molecule type" value="Genomic_DNA"/>
</dbReference>
<dbReference type="InterPro" id="IPR050682">
    <property type="entry name" value="ModA/WtpA"/>
</dbReference>
<evidence type="ECO:0000256" key="2">
    <source>
        <dbReference type="ARBA" id="ARBA00022505"/>
    </source>
</evidence>
<sequence>MSPVITSFRRAAPMSRSLAGTLFAAIVGGLLLAPPIKAANAGETHVALAANFTDAAKEIAESFAETTGHQAVLSFGSTGQLYNQIAQGAPFDVFLAADAERPARAIAEGYGVPGSAFTYAIGRIVLWSPDAAMVKGAETLRGGDFDKLAIANPETAPYGKAAIETLQALGVYEALRGKLVQGNNIAQTFQFVETRNAELGFVALSQLMGMQNGSRWLVPQDLYQPILQDAVLLSSAEGNEAAKAFVDFLKGPEARAIIEAYGYGTEASVN</sequence>
<dbReference type="Proteomes" id="UP000192656">
    <property type="component" value="Unassembled WGS sequence"/>
</dbReference>
<dbReference type="GO" id="GO:0030973">
    <property type="term" value="F:molybdate ion binding"/>
    <property type="evidence" value="ECO:0007669"/>
    <property type="project" value="InterPro"/>
</dbReference>
<dbReference type="InterPro" id="IPR044084">
    <property type="entry name" value="AvModA-like_subst-bd"/>
</dbReference>
<dbReference type="PANTHER" id="PTHR30632">
    <property type="entry name" value="MOLYBDATE-BINDING PERIPLASMIC PROTEIN"/>
    <property type="match status" value="1"/>
</dbReference>
<dbReference type="PANTHER" id="PTHR30632:SF14">
    <property type="entry name" value="TUNGSTATE_MOLYBDATE_CHROMATE-BINDING PROTEIN MODA"/>
    <property type="match status" value="1"/>
</dbReference>
<evidence type="ECO:0000256" key="3">
    <source>
        <dbReference type="ARBA" id="ARBA00022723"/>
    </source>
</evidence>
<evidence type="ECO:0000256" key="5">
    <source>
        <dbReference type="ARBA" id="ARBA00062515"/>
    </source>
</evidence>
<dbReference type="FunFam" id="3.40.190.10:FF:000035">
    <property type="entry name" value="Molybdate ABC transporter substrate-binding protein"/>
    <property type="match status" value="1"/>
</dbReference>
<dbReference type="InterPro" id="IPR005950">
    <property type="entry name" value="ModA"/>
</dbReference>
<protein>
    <submittedName>
        <fullName evidence="7">Molybdate transport system substrate-binding protein</fullName>
    </submittedName>
</protein>
<dbReference type="AlphaFoldDB" id="A0A1W2DYF3"/>
<keyword evidence="2 6" id="KW-0500">Molybdenum</keyword>
<keyword evidence="3 6" id="KW-0479">Metal-binding</keyword>
<feature type="binding site" evidence="6">
    <location>
        <position position="78"/>
    </location>
    <ligand>
        <name>molybdate</name>
        <dbReference type="ChEBI" id="CHEBI:36264"/>
    </ligand>
</feature>
<gene>
    <name evidence="7" type="ORF">SAMN06297251_11912</name>
</gene>
<dbReference type="STRING" id="937218.SAMN06297251_11912"/>
<reference evidence="7 8" key="1">
    <citation type="submission" date="2017-04" db="EMBL/GenBank/DDBJ databases">
        <authorList>
            <person name="Afonso C.L."/>
            <person name="Miller P.J."/>
            <person name="Scott M.A."/>
            <person name="Spackman E."/>
            <person name="Goraichik I."/>
            <person name="Dimitrov K.M."/>
            <person name="Suarez D.L."/>
            <person name="Swayne D.E."/>
        </authorList>
    </citation>
    <scope>NUCLEOTIDE SEQUENCE [LARGE SCALE GENOMIC DNA]</scope>
    <source>
        <strain evidence="7 8">CGMCC 1.10972</strain>
    </source>
</reference>
<keyword evidence="8" id="KW-1185">Reference proteome</keyword>
<dbReference type="GO" id="GO:1901359">
    <property type="term" value="F:tungstate binding"/>
    <property type="evidence" value="ECO:0007669"/>
    <property type="project" value="UniProtKB-ARBA"/>
</dbReference>
<evidence type="ECO:0000256" key="4">
    <source>
        <dbReference type="ARBA" id="ARBA00022729"/>
    </source>
</evidence>
<evidence type="ECO:0000256" key="6">
    <source>
        <dbReference type="PIRSR" id="PIRSR004846-1"/>
    </source>
</evidence>
<evidence type="ECO:0000313" key="7">
    <source>
        <dbReference type="EMBL" id="SMD02540.1"/>
    </source>
</evidence>
<keyword evidence="4" id="KW-0732">Signal</keyword>
<dbReference type="CDD" id="cd13539">
    <property type="entry name" value="PBP2_AvModA"/>
    <property type="match status" value="1"/>
</dbReference>
<feature type="binding site" evidence="6">
    <location>
        <position position="185"/>
    </location>
    <ligand>
        <name>molybdate</name>
        <dbReference type="ChEBI" id="CHEBI:36264"/>
    </ligand>
</feature>
<dbReference type="GO" id="GO:0015689">
    <property type="term" value="P:molybdate ion transport"/>
    <property type="evidence" value="ECO:0007669"/>
    <property type="project" value="InterPro"/>
</dbReference>
<organism evidence="7 8">
    <name type="scientific">Fulvimarina manganoxydans</name>
    <dbReference type="NCBI Taxonomy" id="937218"/>
    <lineage>
        <taxon>Bacteria</taxon>
        <taxon>Pseudomonadati</taxon>
        <taxon>Pseudomonadota</taxon>
        <taxon>Alphaproteobacteria</taxon>
        <taxon>Hyphomicrobiales</taxon>
        <taxon>Aurantimonadaceae</taxon>
        <taxon>Fulvimarina</taxon>
    </lineage>
</organism>
<proteinExistence type="inferred from homology"/>
<evidence type="ECO:0000313" key="8">
    <source>
        <dbReference type="Proteomes" id="UP000192656"/>
    </source>
</evidence>
<dbReference type="GO" id="GO:0046872">
    <property type="term" value="F:metal ion binding"/>
    <property type="evidence" value="ECO:0007669"/>
    <property type="project" value="UniProtKB-KW"/>
</dbReference>
<evidence type="ECO:0000256" key="1">
    <source>
        <dbReference type="ARBA" id="ARBA00009175"/>
    </source>
</evidence>
<dbReference type="Pfam" id="PF13531">
    <property type="entry name" value="SBP_bac_11"/>
    <property type="match status" value="1"/>
</dbReference>
<name>A0A1W2DYF3_9HYPH</name>
<dbReference type="PIRSF" id="PIRSF004846">
    <property type="entry name" value="ModA"/>
    <property type="match status" value="1"/>
</dbReference>
<dbReference type="Gene3D" id="3.40.190.10">
    <property type="entry name" value="Periplasmic binding protein-like II"/>
    <property type="match status" value="2"/>
</dbReference>
<comment type="subunit">
    <text evidence="5">The complex is composed of two ATP-binding proteins (ModC), two transmembrane proteins (ModB) and a solute-binding protein (ModA).</text>
</comment>
<dbReference type="SUPFAM" id="SSF53850">
    <property type="entry name" value="Periplasmic binding protein-like II"/>
    <property type="match status" value="1"/>
</dbReference>
<accession>A0A1W2DYF3</accession>
<dbReference type="NCBIfam" id="TIGR01256">
    <property type="entry name" value="modA"/>
    <property type="match status" value="1"/>
</dbReference>